<evidence type="ECO:0000313" key="3">
    <source>
        <dbReference type="WBParaSite" id="L893_g1658.t1"/>
    </source>
</evidence>
<sequence length="87" mass="9311">MGGDNPIAGEAPPPAREPQRSQIATTLARRAWQFMRSEGEDGGYGLNGANGGGLIESSELKTTLLYTYSDHSVQSTVMYAGGYNLWS</sequence>
<proteinExistence type="predicted"/>
<protein>
    <submittedName>
        <fullName evidence="3">Uncharacterized protein</fullName>
    </submittedName>
</protein>
<feature type="region of interest" description="Disordered" evidence="1">
    <location>
        <begin position="1"/>
        <end position="21"/>
    </location>
</feature>
<dbReference type="AlphaFoldDB" id="A0A1I7YI08"/>
<accession>A0A1I7YI08</accession>
<dbReference type="WBParaSite" id="L893_g1658.t1">
    <property type="protein sequence ID" value="L893_g1658.t1"/>
    <property type="gene ID" value="L893_g1658"/>
</dbReference>
<evidence type="ECO:0000313" key="2">
    <source>
        <dbReference type="Proteomes" id="UP000095287"/>
    </source>
</evidence>
<organism evidence="2 3">
    <name type="scientific">Steinernema glaseri</name>
    <dbReference type="NCBI Taxonomy" id="37863"/>
    <lineage>
        <taxon>Eukaryota</taxon>
        <taxon>Metazoa</taxon>
        <taxon>Ecdysozoa</taxon>
        <taxon>Nematoda</taxon>
        <taxon>Chromadorea</taxon>
        <taxon>Rhabditida</taxon>
        <taxon>Tylenchina</taxon>
        <taxon>Panagrolaimomorpha</taxon>
        <taxon>Strongyloidoidea</taxon>
        <taxon>Steinernematidae</taxon>
        <taxon>Steinernema</taxon>
    </lineage>
</organism>
<evidence type="ECO:0000256" key="1">
    <source>
        <dbReference type="SAM" id="MobiDB-lite"/>
    </source>
</evidence>
<reference evidence="3" key="1">
    <citation type="submission" date="2016-11" db="UniProtKB">
        <authorList>
            <consortium name="WormBaseParasite"/>
        </authorList>
    </citation>
    <scope>IDENTIFICATION</scope>
</reference>
<keyword evidence="2" id="KW-1185">Reference proteome</keyword>
<dbReference type="Proteomes" id="UP000095287">
    <property type="component" value="Unplaced"/>
</dbReference>
<name>A0A1I7YI08_9BILA</name>